<proteinExistence type="predicted"/>
<name>A0A6L2MLB7_TANCI</name>
<accession>A0A6L2MLB7</accession>
<organism evidence="1">
    <name type="scientific">Tanacetum cinerariifolium</name>
    <name type="common">Dalmatian daisy</name>
    <name type="synonym">Chrysanthemum cinerariifolium</name>
    <dbReference type="NCBI Taxonomy" id="118510"/>
    <lineage>
        <taxon>Eukaryota</taxon>
        <taxon>Viridiplantae</taxon>
        <taxon>Streptophyta</taxon>
        <taxon>Embryophyta</taxon>
        <taxon>Tracheophyta</taxon>
        <taxon>Spermatophyta</taxon>
        <taxon>Magnoliopsida</taxon>
        <taxon>eudicotyledons</taxon>
        <taxon>Gunneridae</taxon>
        <taxon>Pentapetalae</taxon>
        <taxon>asterids</taxon>
        <taxon>campanulids</taxon>
        <taxon>Asterales</taxon>
        <taxon>Asteraceae</taxon>
        <taxon>Asteroideae</taxon>
        <taxon>Anthemideae</taxon>
        <taxon>Anthemidinae</taxon>
        <taxon>Tanacetum</taxon>
    </lineage>
</organism>
<sequence>MPGDSSGKSTSSFSCWLLIGSSGYPSLVGEVLDKAGLGVSVNITALGSSVDIGSGSACLTGGGRRGSIVSVKTMSNTKSFFLEVLLESKWNWKIIKKILTEYLEILVVLTVLDVVGLWYVRIEIVEFKSSGSVPLKYLTQQELTAMTTGFSIVSYSIKGQGHFTPKSQLDDVSTVKTLSKVWIPLTA</sequence>
<reference evidence="1" key="1">
    <citation type="journal article" date="2019" name="Sci. Rep.">
        <title>Draft genome of Tanacetum cinerariifolium, the natural source of mosquito coil.</title>
        <authorList>
            <person name="Yamashiro T."/>
            <person name="Shiraishi A."/>
            <person name="Satake H."/>
            <person name="Nakayama K."/>
        </authorList>
    </citation>
    <scope>NUCLEOTIDE SEQUENCE</scope>
</reference>
<evidence type="ECO:0000313" key="1">
    <source>
        <dbReference type="EMBL" id="GEU74821.1"/>
    </source>
</evidence>
<protein>
    <submittedName>
        <fullName evidence="1">Uncharacterized protein</fullName>
    </submittedName>
</protein>
<gene>
    <name evidence="1" type="ORF">Tci_046799</name>
</gene>
<dbReference type="AlphaFoldDB" id="A0A6L2MLB7"/>
<comment type="caution">
    <text evidence="1">The sequence shown here is derived from an EMBL/GenBank/DDBJ whole genome shotgun (WGS) entry which is preliminary data.</text>
</comment>
<dbReference type="EMBL" id="BKCJ010006957">
    <property type="protein sequence ID" value="GEU74821.1"/>
    <property type="molecule type" value="Genomic_DNA"/>
</dbReference>